<keyword evidence="2" id="KW-1185">Reference proteome</keyword>
<sequence length="126" mass="13772">MRGSRILDDQIPYLLSSFLRRPEKLNFGAWGYQDPLQKTATTEVFSGDGSTASVSIELGGVLPLITHTVPGIGKGPILDFIARSFAARTAVLYAYPLDLVRAQLAYQFVGSKKLNMQGLATGEQFY</sequence>
<dbReference type="Proteomes" id="UP001311915">
    <property type="component" value="Unassembled WGS sequence"/>
</dbReference>
<evidence type="ECO:0000313" key="2">
    <source>
        <dbReference type="Proteomes" id="UP001311915"/>
    </source>
</evidence>
<name>A0AAV9KNE3_9SOLN</name>
<dbReference type="AlphaFoldDB" id="A0AAV9KNE3"/>
<reference evidence="1 2" key="1">
    <citation type="submission" date="2023-10" db="EMBL/GenBank/DDBJ databases">
        <title>Genome-Wide Identification Analysis in wild type Solanum Pinnatisectum Reveals Some Genes Defensing Phytophthora Infestans.</title>
        <authorList>
            <person name="Sun C."/>
        </authorList>
    </citation>
    <scope>NUCLEOTIDE SEQUENCE [LARGE SCALE GENOMIC DNA]</scope>
    <source>
        <strain evidence="1">LQN</strain>
        <tissue evidence="1">Leaf</tissue>
    </source>
</reference>
<protein>
    <submittedName>
        <fullName evidence="1">Uncharacterized protein</fullName>
    </submittedName>
</protein>
<accession>A0AAV9KNE3</accession>
<gene>
    <name evidence="1" type="ORF">R3W88_019484</name>
</gene>
<dbReference type="EMBL" id="JAWPEI010000010">
    <property type="protein sequence ID" value="KAK4713577.1"/>
    <property type="molecule type" value="Genomic_DNA"/>
</dbReference>
<proteinExistence type="predicted"/>
<evidence type="ECO:0000313" key="1">
    <source>
        <dbReference type="EMBL" id="KAK4713577.1"/>
    </source>
</evidence>
<comment type="caution">
    <text evidence="1">The sequence shown here is derived from an EMBL/GenBank/DDBJ whole genome shotgun (WGS) entry which is preliminary data.</text>
</comment>
<organism evidence="1 2">
    <name type="scientific">Solanum pinnatisectum</name>
    <name type="common">tansyleaf nightshade</name>
    <dbReference type="NCBI Taxonomy" id="50273"/>
    <lineage>
        <taxon>Eukaryota</taxon>
        <taxon>Viridiplantae</taxon>
        <taxon>Streptophyta</taxon>
        <taxon>Embryophyta</taxon>
        <taxon>Tracheophyta</taxon>
        <taxon>Spermatophyta</taxon>
        <taxon>Magnoliopsida</taxon>
        <taxon>eudicotyledons</taxon>
        <taxon>Gunneridae</taxon>
        <taxon>Pentapetalae</taxon>
        <taxon>asterids</taxon>
        <taxon>lamiids</taxon>
        <taxon>Solanales</taxon>
        <taxon>Solanaceae</taxon>
        <taxon>Solanoideae</taxon>
        <taxon>Solaneae</taxon>
        <taxon>Solanum</taxon>
    </lineage>
</organism>